<name>A0ACB0L1V6_TRIPR</name>
<evidence type="ECO:0000313" key="1">
    <source>
        <dbReference type="EMBL" id="CAJ2662560.1"/>
    </source>
</evidence>
<organism evidence="1 2">
    <name type="scientific">Trifolium pratense</name>
    <name type="common">Red clover</name>
    <dbReference type="NCBI Taxonomy" id="57577"/>
    <lineage>
        <taxon>Eukaryota</taxon>
        <taxon>Viridiplantae</taxon>
        <taxon>Streptophyta</taxon>
        <taxon>Embryophyta</taxon>
        <taxon>Tracheophyta</taxon>
        <taxon>Spermatophyta</taxon>
        <taxon>Magnoliopsida</taxon>
        <taxon>eudicotyledons</taxon>
        <taxon>Gunneridae</taxon>
        <taxon>Pentapetalae</taxon>
        <taxon>rosids</taxon>
        <taxon>fabids</taxon>
        <taxon>Fabales</taxon>
        <taxon>Fabaceae</taxon>
        <taxon>Papilionoideae</taxon>
        <taxon>50 kb inversion clade</taxon>
        <taxon>NPAAA clade</taxon>
        <taxon>Hologalegina</taxon>
        <taxon>IRL clade</taxon>
        <taxon>Trifolieae</taxon>
        <taxon>Trifolium</taxon>
    </lineage>
</organism>
<protein>
    <submittedName>
        <fullName evidence="1">Uncharacterized protein</fullName>
    </submittedName>
</protein>
<dbReference type="EMBL" id="CASHSV030000409">
    <property type="protein sequence ID" value="CAJ2662560.1"/>
    <property type="molecule type" value="Genomic_DNA"/>
</dbReference>
<comment type="caution">
    <text evidence="1">The sequence shown here is derived from an EMBL/GenBank/DDBJ whole genome shotgun (WGS) entry which is preliminary data.</text>
</comment>
<evidence type="ECO:0000313" key="2">
    <source>
        <dbReference type="Proteomes" id="UP001177021"/>
    </source>
</evidence>
<gene>
    <name evidence="1" type="ORF">MILVUS5_LOCUS28131</name>
</gene>
<accession>A0ACB0L1V6</accession>
<sequence>MEEVHDPLPPPPPPPPPPPAVPTPFNAKDFVIQKGYWLNGEKNYFQWSQLIRQTLKGCDMIDHLEGDPPLVTAPNFPSWDKDDSVIITWLWNSISPEISRNCMYLSTARAIWDYLSCSYSMKQDMSACYDIKRKIFNTKQGNLPVTEYFGVLNSLWIELDQYQNLKMECSQDTVILNAVVERDRIFDFLAGLNVEFDPIRVQNFIEQCMQQYMTPTEVVNTLQNKAKIEPELAQTFWRRLEEQNPEFFRSYYTRLAVMHQIEEYNRLLEKQKQLMDEEQTKVASTSNGFHSHAVSSLPYSNIPDFIENPYVYAPQTTEGLINGGMADMFAQGDIPTMPHIQNSNGRSSSSSGMVDMSVHEDIPVPACSSSSRHMFGSDVNVNEANPNVGNASATPITSANSTLHS</sequence>
<dbReference type="Proteomes" id="UP001177021">
    <property type="component" value="Unassembled WGS sequence"/>
</dbReference>
<keyword evidence="2" id="KW-1185">Reference proteome</keyword>
<proteinExistence type="predicted"/>
<reference evidence="1" key="1">
    <citation type="submission" date="2023-10" db="EMBL/GenBank/DDBJ databases">
        <authorList>
            <person name="Rodriguez Cubillos JULIANA M."/>
            <person name="De Vega J."/>
        </authorList>
    </citation>
    <scope>NUCLEOTIDE SEQUENCE</scope>
</reference>